<accession>A0AAW0P8J6</accession>
<evidence type="ECO:0000313" key="2">
    <source>
        <dbReference type="EMBL" id="KAK7910415.1"/>
    </source>
</evidence>
<reference evidence="3" key="1">
    <citation type="submission" date="2024-04" db="EMBL/GenBank/DDBJ databases">
        <title>Salinicola lusitanus LLJ914,a marine bacterium isolated from the Okinawa Trough.</title>
        <authorList>
            <person name="Li J."/>
        </authorList>
    </citation>
    <scope>NUCLEOTIDE SEQUENCE [LARGE SCALE GENOMIC DNA]</scope>
</reference>
<keyword evidence="3" id="KW-1185">Reference proteome</keyword>
<sequence length="96" mass="11578">MSGPDQERRFKASYPEVPDYTFNGLFRDNWGWSDGSDSSFRNWKTELREHFRANDMPDVKLSWKKRNNKEAFSKQEVPATKKRNKKETCEDEMFYQ</sequence>
<dbReference type="EMBL" id="JBBPFD010000010">
    <property type="protein sequence ID" value="KAK7910415.1"/>
    <property type="molecule type" value="Genomic_DNA"/>
</dbReference>
<feature type="region of interest" description="Disordered" evidence="1">
    <location>
        <begin position="72"/>
        <end position="96"/>
    </location>
</feature>
<gene>
    <name evidence="2" type="ORF">WMY93_015099</name>
</gene>
<name>A0AAW0P8J6_9GOBI</name>
<comment type="caution">
    <text evidence="2">The sequence shown here is derived from an EMBL/GenBank/DDBJ whole genome shotgun (WGS) entry which is preliminary data.</text>
</comment>
<evidence type="ECO:0000313" key="3">
    <source>
        <dbReference type="Proteomes" id="UP001460270"/>
    </source>
</evidence>
<organism evidence="2 3">
    <name type="scientific">Mugilogobius chulae</name>
    <name type="common">yellowstripe goby</name>
    <dbReference type="NCBI Taxonomy" id="88201"/>
    <lineage>
        <taxon>Eukaryota</taxon>
        <taxon>Metazoa</taxon>
        <taxon>Chordata</taxon>
        <taxon>Craniata</taxon>
        <taxon>Vertebrata</taxon>
        <taxon>Euteleostomi</taxon>
        <taxon>Actinopterygii</taxon>
        <taxon>Neopterygii</taxon>
        <taxon>Teleostei</taxon>
        <taxon>Neoteleostei</taxon>
        <taxon>Acanthomorphata</taxon>
        <taxon>Gobiaria</taxon>
        <taxon>Gobiiformes</taxon>
        <taxon>Gobioidei</taxon>
        <taxon>Gobiidae</taxon>
        <taxon>Gobionellinae</taxon>
        <taxon>Mugilogobius</taxon>
    </lineage>
</organism>
<protein>
    <submittedName>
        <fullName evidence="2">Uncharacterized protein</fullName>
    </submittedName>
</protein>
<dbReference type="AlphaFoldDB" id="A0AAW0P8J6"/>
<dbReference type="Proteomes" id="UP001460270">
    <property type="component" value="Unassembled WGS sequence"/>
</dbReference>
<evidence type="ECO:0000256" key="1">
    <source>
        <dbReference type="SAM" id="MobiDB-lite"/>
    </source>
</evidence>
<proteinExistence type="predicted"/>